<dbReference type="GO" id="GO:0004534">
    <property type="term" value="F:5'-3' RNA exonuclease activity"/>
    <property type="evidence" value="ECO:0007669"/>
    <property type="project" value="TreeGrafter"/>
</dbReference>
<dbReference type="STRING" id="416591.Tlet_1483"/>
<accession>A8F7A5</accession>
<keyword evidence="3" id="KW-1185">Reference proteome</keyword>
<name>A8F7A5_PSELT</name>
<reference evidence="2 3" key="2">
    <citation type="journal article" date="2009" name="Proc. Natl. Acad. Sci. U.S.A.">
        <title>On the chimeric nature, thermophilic origin, and phylogenetic placement of the Thermotogales.</title>
        <authorList>
            <person name="Zhaxybayeva O."/>
            <person name="Swithers K.S."/>
            <person name="Lapierre P."/>
            <person name="Fournier G.P."/>
            <person name="Bickhart D.M."/>
            <person name="DeBoy R.T."/>
            <person name="Nelson K.E."/>
            <person name="Nesbo C.L."/>
            <person name="Doolittle W.F."/>
            <person name="Gogarten J.P."/>
            <person name="Noll K.M."/>
        </authorList>
    </citation>
    <scope>NUCLEOTIDE SEQUENCE [LARGE SCALE GENOMIC DNA]</scope>
    <source>
        <strain evidence="3">ATCC BAA-301 / DSM 14385 / NBRC 107922 / TMO</strain>
    </source>
</reference>
<evidence type="ECO:0000256" key="1">
    <source>
        <dbReference type="SAM" id="SignalP"/>
    </source>
</evidence>
<organism evidence="2 3">
    <name type="scientific">Pseudothermotoga lettingae (strain ATCC BAA-301 / DSM 14385 / NBRC 107922 / TMO)</name>
    <name type="common">Thermotoga lettingae</name>
    <dbReference type="NCBI Taxonomy" id="416591"/>
    <lineage>
        <taxon>Bacteria</taxon>
        <taxon>Thermotogati</taxon>
        <taxon>Thermotogota</taxon>
        <taxon>Thermotogae</taxon>
        <taxon>Thermotogales</taxon>
        <taxon>Thermotogaceae</taxon>
        <taxon>Pseudothermotoga</taxon>
    </lineage>
</organism>
<dbReference type="InterPro" id="IPR052018">
    <property type="entry name" value="PHP_domain"/>
</dbReference>
<dbReference type="Proteomes" id="UP000002016">
    <property type="component" value="Chromosome"/>
</dbReference>
<dbReference type="GO" id="GO:0035312">
    <property type="term" value="F:5'-3' DNA exonuclease activity"/>
    <property type="evidence" value="ECO:0007669"/>
    <property type="project" value="TreeGrafter"/>
</dbReference>
<evidence type="ECO:0000313" key="3">
    <source>
        <dbReference type="Proteomes" id="UP000002016"/>
    </source>
</evidence>
<sequence precursor="true">MKKFLLLALVIFSINAVAYNFYFANIHAHTAFSDGSSTPTDAYTYAKNYVDIQAITDHAYYFRQKIDNQDKLLLTKKMAEDATVEGKFVAMWGFEWTGGVGHINVYGTTDWTDRNESDLKNLYKWIVSHRALAQFNHPGVTYGNFYDFEYDLEADKYINLIEVGNGNTSRRTITKEMYSNYILALNKGWHVGATANQDNHRPNWGSANDTRTAILADALTYNSIMEALKQRRTYATEDKNAKILFKCNDFWMGSILKDATQLNFEIKLSDDEPFYEAVLVSQSGDVAKWRINSNEFSTSYRIVPPDGYEWYFLYVIQNDWDEIVTSPIWVQYGDVHVVNLHEKVSGRNVDVYFDLINTSNLPVHCDISVKISNVPARTEAELKAREIKQITVPLSNVESGIQTVEVFLNGFKAQTGTVEVKKGLIIVDQSHENTYESFWKTAQIDIENQGYQVEYSQRFFKKVPNASMVFLTLPSKDSFPELRMLNDFEIENLVEFYKKGGQIVLIALKNSLIEDSYNTLLEKMHIDAKLAQSEGNVFLFKNDKMLDFYEQDGFLFISCEEPSQLMKKLKGRLP</sequence>
<dbReference type="OrthoDB" id="9801679at2"/>
<dbReference type="InterPro" id="IPR016195">
    <property type="entry name" value="Pol/histidinol_Pase-like"/>
</dbReference>
<keyword evidence="1" id="KW-0732">Signal</keyword>
<feature type="chain" id="PRO_5002721755" evidence="1">
    <location>
        <begin position="19"/>
        <end position="574"/>
    </location>
</feature>
<gene>
    <name evidence="2" type="ordered locus">Tlet_1483</name>
</gene>
<dbReference type="AlphaFoldDB" id="A8F7A5"/>
<feature type="signal peptide" evidence="1">
    <location>
        <begin position="1"/>
        <end position="18"/>
    </location>
</feature>
<dbReference type="HOGENOM" id="CLU_022128_0_0_0"/>
<dbReference type="EMBL" id="CP000812">
    <property type="protein sequence ID" value="ABV34039.1"/>
    <property type="molecule type" value="Genomic_DNA"/>
</dbReference>
<dbReference type="NCBIfam" id="NF038032">
    <property type="entry name" value="CehA_McbA_metalo"/>
    <property type="match status" value="1"/>
</dbReference>
<reference evidence="2 3" key="1">
    <citation type="submission" date="2007-08" db="EMBL/GenBank/DDBJ databases">
        <title>Complete sequence of Thermotoga lettingae TMO.</title>
        <authorList>
            <consortium name="US DOE Joint Genome Institute"/>
            <person name="Copeland A."/>
            <person name="Lucas S."/>
            <person name="Lapidus A."/>
            <person name="Barry K."/>
            <person name="Glavina del Rio T."/>
            <person name="Dalin E."/>
            <person name="Tice H."/>
            <person name="Pitluck S."/>
            <person name="Foster B."/>
            <person name="Bruce D."/>
            <person name="Schmutz J."/>
            <person name="Larimer F."/>
            <person name="Land M."/>
            <person name="Hauser L."/>
            <person name="Kyrpides N."/>
            <person name="Mikhailova N."/>
            <person name="Nelson K."/>
            <person name="Gogarten J.P."/>
            <person name="Noll K."/>
            <person name="Richardson P."/>
        </authorList>
    </citation>
    <scope>NUCLEOTIDE SEQUENCE [LARGE SCALE GENOMIC DNA]</scope>
    <source>
        <strain evidence="3">ATCC BAA-301 / DSM 14385 / NBRC 107922 / TMO</strain>
    </source>
</reference>
<dbReference type="KEGG" id="tle:Tlet_1483"/>
<dbReference type="PANTHER" id="PTHR42924">
    <property type="entry name" value="EXONUCLEASE"/>
    <property type="match status" value="1"/>
</dbReference>
<protein>
    <submittedName>
        <fullName evidence="2">PHP domain protein</fullName>
    </submittedName>
</protein>
<dbReference type="SUPFAM" id="SSF89550">
    <property type="entry name" value="PHP domain-like"/>
    <property type="match status" value="1"/>
</dbReference>
<dbReference type="RefSeq" id="WP_012003515.1">
    <property type="nucleotide sequence ID" value="NC_009828.1"/>
</dbReference>
<evidence type="ECO:0000313" key="2">
    <source>
        <dbReference type="EMBL" id="ABV34039.1"/>
    </source>
</evidence>
<dbReference type="Gene3D" id="3.20.20.140">
    <property type="entry name" value="Metal-dependent hydrolases"/>
    <property type="match status" value="1"/>
</dbReference>
<dbReference type="eggNOG" id="COG0613">
    <property type="taxonomic scope" value="Bacteria"/>
</dbReference>
<proteinExistence type="predicted"/>
<dbReference type="PANTHER" id="PTHR42924:SF3">
    <property type="entry name" value="POLYMERASE_HISTIDINOL PHOSPHATASE N-TERMINAL DOMAIN-CONTAINING PROTEIN"/>
    <property type="match status" value="1"/>
</dbReference>